<feature type="compositionally biased region" description="Basic and acidic residues" evidence="5">
    <location>
        <begin position="332"/>
        <end position="341"/>
    </location>
</feature>
<feature type="domain" description="Beta-xylosidase C-terminal Concanavalin A-like" evidence="6">
    <location>
        <begin position="338"/>
        <end position="544"/>
    </location>
</feature>
<dbReference type="InterPro" id="IPR051795">
    <property type="entry name" value="Glycosyl_Hydrlase_43"/>
</dbReference>
<name>A0ABZ0CZP7_9BURK</name>
<keyword evidence="3 4" id="KW-0326">Glycosidase</keyword>
<reference evidence="7 8" key="1">
    <citation type="submission" date="2023-10" db="EMBL/GenBank/DDBJ databases">
        <title>Bacteria for the degradation of biodegradable plastic PBAT(Polybutylene adipate terephthalate).</title>
        <authorList>
            <person name="Weon H.-Y."/>
            <person name="Yeon J."/>
        </authorList>
    </citation>
    <scope>NUCLEOTIDE SEQUENCE [LARGE SCALE GENOMIC DNA]</scope>
    <source>
        <strain evidence="7 8">SBD 7-3</strain>
    </source>
</reference>
<dbReference type="EMBL" id="CP136336">
    <property type="protein sequence ID" value="WOB10465.1"/>
    <property type="molecule type" value="Genomic_DNA"/>
</dbReference>
<feature type="region of interest" description="Disordered" evidence="5">
    <location>
        <begin position="314"/>
        <end position="343"/>
    </location>
</feature>
<keyword evidence="2 4" id="KW-0378">Hydrolase</keyword>
<accession>A0ABZ0CZP7</accession>
<dbReference type="GO" id="GO:0016787">
    <property type="term" value="F:hydrolase activity"/>
    <property type="evidence" value="ECO:0007669"/>
    <property type="project" value="UniProtKB-KW"/>
</dbReference>
<dbReference type="PANTHER" id="PTHR42812">
    <property type="entry name" value="BETA-XYLOSIDASE"/>
    <property type="match status" value="1"/>
</dbReference>
<keyword evidence="8" id="KW-1185">Reference proteome</keyword>
<dbReference type="SUPFAM" id="SSF75005">
    <property type="entry name" value="Arabinanase/levansucrase/invertase"/>
    <property type="match status" value="1"/>
</dbReference>
<evidence type="ECO:0000256" key="3">
    <source>
        <dbReference type="ARBA" id="ARBA00023295"/>
    </source>
</evidence>
<dbReference type="Gene3D" id="2.60.120.200">
    <property type="match status" value="1"/>
</dbReference>
<comment type="similarity">
    <text evidence="1 4">Belongs to the glycosyl hydrolase 43 family.</text>
</comment>
<dbReference type="Gene3D" id="2.115.10.20">
    <property type="entry name" value="Glycosyl hydrolase domain, family 43"/>
    <property type="match status" value="1"/>
</dbReference>
<dbReference type="PANTHER" id="PTHR42812:SF12">
    <property type="entry name" value="BETA-XYLOSIDASE-RELATED"/>
    <property type="match status" value="1"/>
</dbReference>
<evidence type="ECO:0000256" key="4">
    <source>
        <dbReference type="RuleBase" id="RU361187"/>
    </source>
</evidence>
<evidence type="ECO:0000313" key="7">
    <source>
        <dbReference type="EMBL" id="WOB10465.1"/>
    </source>
</evidence>
<dbReference type="Pfam" id="PF04616">
    <property type="entry name" value="Glyco_hydro_43"/>
    <property type="match status" value="1"/>
</dbReference>
<dbReference type="InterPro" id="IPR041542">
    <property type="entry name" value="GH43_C2"/>
</dbReference>
<evidence type="ECO:0000256" key="2">
    <source>
        <dbReference type="ARBA" id="ARBA00022801"/>
    </source>
</evidence>
<evidence type="ECO:0000259" key="6">
    <source>
        <dbReference type="Pfam" id="PF17851"/>
    </source>
</evidence>
<dbReference type="InterPro" id="IPR023296">
    <property type="entry name" value="Glyco_hydro_beta-prop_sf"/>
</dbReference>
<dbReference type="InterPro" id="IPR013320">
    <property type="entry name" value="ConA-like_dom_sf"/>
</dbReference>
<dbReference type="RefSeq" id="WP_316703374.1">
    <property type="nucleotide sequence ID" value="NZ_CP136336.1"/>
</dbReference>
<evidence type="ECO:0000256" key="1">
    <source>
        <dbReference type="ARBA" id="ARBA00009865"/>
    </source>
</evidence>
<dbReference type="InterPro" id="IPR006710">
    <property type="entry name" value="Glyco_hydro_43"/>
</dbReference>
<dbReference type="CDD" id="cd09000">
    <property type="entry name" value="GH43_SXA-like"/>
    <property type="match status" value="1"/>
</dbReference>
<dbReference type="Pfam" id="PF17851">
    <property type="entry name" value="GH43_C2"/>
    <property type="match status" value="1"/>
</dbReference>
<evidence type="ECO:0000256" key="5">
    <source>
        <dbReference type="SAM" id="MobiDB-lite"/>
    </source>
</evidence>
<dbReference type="SUPFAM" id="SSF49899">
    <property type="entry name" value="Concanavalin A-like lectins/glucanases"/>
    <property type="match status" value="1"/>
</dbReference>
<organism evidence="7 8">
    <name type="scientific">Piscinibacter gummiphilus</name>
    <dbReference type="NCBI Taxonomy" id="946333"/>
    <lineage>
        <taxon>Bacteria</taxon>
        <taxon>Pseudomonadati</taxon>
        <taxon>Pseudomonadota</taxon>
        <taxon>Betaproteobacteria</taxon>
        <taxon>Burkholderiales</taxon>
        <taxon>Sphaerotilaceae</taxon>
        <taxon>Piscinibacter</taxon>
    </lineage>
</organism>
<protein>
    <submittedName>
        <fullName evidence="7">Glycoside hydrolase family 43 protein</fullName>
    </submittedName>
</protein>
<sequence length="547" mass="61785">MSATIQNPVLPGFHPDPAILRVGRDFYLATSTFEWWPGVRIHHSRDLVHWQHLSYVLTRKSQLDMRGNPDSAGIWAPCLSYRDGLFYMVFTNVRSKLGGYKDTPNYVVTAPHPSGPWSEPVYLHSRGFDASMFHDDDGRSWVLSMQWDHRPGHNAFHGILLQEYDHEKRCVTGPVKNIFPGTSLGVVEGPHLYKRDGWYVLLTAEGGTFYEHAVTIARSRSIDGPYELSPHHPMLTAWHKSPAGLQRAGHASLVDTPEGEWYMAHLCGRPLEWREHPPATPPESYDGLHCNLGRETALQRVEWTADGWPRLAHGDNAPRTEVPAPKLPPAPVEREPVRDDFSSTTLSGHWNTLREPADASWLSLSARPGHLRLVGRCSLMSTFDQSLIARRQQHFDCEAETVVEFQPVVFQQMAGLVAYYNTQNHAYLHVSHDEERNGRVLRLSVNDHGKLREAAAPIAIGNVPRVWLKLRFEGEALRFSYALAEGDWRPFGETLRAAILSDEHATRFDDGFPRSFGFTGNYIGLACQDLSGSGLHADFDYFDYSPQ</sequence>
<proteinExistence type="inferred from homology"/>
<dbReference type="Proteomes" id="UP001303946">
    <property type="component" value="Chromosome"/>
</dbReference>
<evidence type="ECO:0000313" key="8">
    <source>
        <dbReference type="Proteomes" id="UP001303946"/>
    </source>
</evidence>
<gene>
    <name evidence="7" type="ORF">RXV79_10480</name>
</gene>